<gene>
    <name evidence="2" type="ORF">Lmac_0852</name>
</gene>
<dbReference type="AlphaFoldDB" id="A0A0W0WBG4"/>
<dbReference type="STRING" id="466.Lmac_0852"/>
<feature type="region of interest" description="Disordered" evidence="1">
    <location>
        <begin position="38"/>
        <end position="61"/>
    </location>
</feature>
<name>A0A0W0WBG4_9GAMM</name>
<feature type="compositionally biased region" description="Basic and acidic residues" evidence="1">
    <location>
        <begin position="38"/>
        <end position="53"/>
    </location>
</feature>
<dbReference type="PATRIC" id="fig|466.6.peg.909"/>
<evidence type="ECO:0000313" key="2">
    <source>
        <dbReference type="EMBL" id="KTD29677.1"/>
    </source>
</evidence>
<dbReference type="OrthoDB" id="9256121at2"/>
<organism evidence="2 3">
    <name type="scientific">Legionella maceachernii</name>
    <dbReference type="NCBI Taxonomy" id="466"/>
    <lineage>
        <taxon>Bacteria</taxon>
        <taxon>Pseudomonadati</taxon>
        <taxon>Pseudomonadota</taxon>
        <taxon>Gammaproteobacteria</taxon>
        <taxon>Legionellales</taxon>
        <taxon>Legionellaceae</taxon>
        <taxon>Legionella</taxon>
    </lineage>
</organism>
<evidence type="ECO:0000313" key="3">
    <source>
        <dbReference type="Proteomes" id="UP000054908"/>
    </source>
</evidence>
<accession>A0A0W0WBG4</accession>
<reference evidence="2 3" key="1">
    <citation type="submission" date="2015-11" db="EMBL/GenBank/DDBJ databases">
        <title>Genomic analysis of 38 Legionella species identifies large and diverse effector repertoires.</title>
        <authorList>
            <person name="Burstein D."/>
            <person name="Amaro F."/>
            <person name="Zusman T."/>
            <person name="Lifshitz Z."/>
            <person name="Cohen O."/>
            <person name="Gilbert J.A."/>
            <person name="Pupko T."/>
            <person name="Shuman H.A."/>
            <person name="Segal G."/>
        </authorList>
    </citation>
    <scope>NUCLEOTIDE SEQUENCE [LARGE SCALE GENOMIC DNA]</scope>
    <source>
        <strain evidence="2 3">PX-1-G2-E2</strain>
    </source>
</reference>
<dbReference type="RefSeq" id="WP_058451663.1">
    <property type="nucleotide sequence ID" value="NZ_CAAAIB010000015.1"/>
</dbReference>
<dbReference type="Proteomes" id="UP000054908">
    <property type="component" value="Unassembled WGS sequence"/>
</dbReference>
<dbReference type="EMBL" id="LNYL01000022">
    <property type="protein sequence ID" value="KTD29677.1"/>
    <property type="molecule type" value="Genomic_DNA"/>
</dbReference>
<keyword evidence="3" id="KW-1185">Reference proteome</keyword>
<proteinExistence type="predicted"/>
<sequence length="61" mass="6869">MAEKKKWIQKAIKHPGALHKELGVPKGKKIPEKKLEQAAKKGGKEGRRARLAETLKGMRKK</sequence>
<comment type="caution">
    <text evidence="2">The sequence shown here is derived from an EMBL/GenBank/DDBJ whole genome shotgun (WGS) entry which is preliminary data.</text>
</comment>
<protein>
    <submittedName>
        <fullName evidence="2">Uncharacterized protein</fullName>
    </submittedName>
</protein>
<evidence type="ECO:0000256" key="1">
    <source>
        <dbReference type="SAM" id="MobiDB-lite"/>
    </source>
</evidence>